<dbReference type="GO" id="GO:0042026">
    <property type="term" value="P:protein refolding"/>
    <property type="evidence" value="ECO:0007669"/>
    <property type="project" value="TreeGrafter"/>
</dbReference>
<evidence type="ECO:0000313" key="4">
    <source>
        <dbReference type="EMBL" id="OHA29242.1"/>
    </source>
</evidence>
<proteinExistence type="predicted"/>
<dbReference type="PANTHER" id="PTHR43096">
    <property type="entry name" value="DNAJ HOMOLOG 1, MITOCHONDRIAL-RELATED"/>
    <property type="match status" value="1"/>
</dbReference>
<accession>A0A1G2N1N1</accession>
<dbReference type="GO" id="GO:0005737">
    <property type="term" value="C:cytoplasm"/>
    <property type="evidence" value="ECO:0007669"/>
    <property type="project" value="TreeGrafter"/>
</dbReference>
<dbReference type="SUPFAM" id="SSF46565">
    <property type="entry name" value="Chaperone J-domain"/>
    <property type="match status" value="1"/>
</dbReference>
<protein>
    <recommendedName>
        <fullName evidence="3">J domain-containing protein</fullName>
    </recommendedName>
</protein>
<dbReference type="Gene3D" id="1.10.287.110">
    <property type="entry name" value="DnaJ domain"/>
    <property type="match status" value="1"/>
</dbReference>
<dbReference type="AlphaFoldDB" id="A0A1G2N1N1"/>
<reference evidence="4 5" key="1">
    <citation type="journal article" date="2016" name="Nat. Commun.">
        <title>Thousands of microbial genomes shed light on interconnected biogeochemical processes in an aquifer system.</title>
        <authorList>
            <person name="Anantharaman K."/>
            <person name="Brown C.T."/>
            <person name="Hug L.A."/>
            <person name="Sharon I."/>
            <person name="Castelle C.J."/>
            <person name="Probst A.J."/>
            <person name="Thomas B.C."/>
            <person name="Singh A."/>
            <person name="Wilkins M.J."/>
            <person name="Karaoz U."/>
            <person name="Brodie E.L."/>
            <person name="Williams K.H."/>
            <person name="Hubbard S.S."/>
            <person name="Banfield J.F."/>
        </authorList>
    </citation>
    <scope>NUCLEOTIDE SEQUENCE [LARGE SCALE GENOMIC DNA]</scope>
</reference>
<name>A0A1G2N1N1_9BACT</name>
<organism evidence="4 5">
    <name type="scientific">Candidatus Taylorbacteria bacterium RIFCSPHIGHO2_12_FULL_45_16</name>
    <dbReference type="NCBI Taxonomy" id="1802315"/>
    <lineage>
        <taxon>Bacteria</taxon>
        <taxon>Candidatus Tayloriibacteriota</taxon>
    </lineage>
</organism>
<evidence type="ECO:0000256" key="1">
    <source>
        <dbReference type="ARBA" id="ARBA00023186"/>
    </source>
</evidence>
<comment type="caution">
    <text evidence="4">The sequence shown here is derived from an EMBL/GenBank/DDBJ whole genome shotgun (WGS) entry which is preliminary data.</text>
</comment>
<feature type="domain" description="J" evidence="3">
    <location>
        <begin position="3"/>
        <end position="68"/>
    </location>
</feature>
<dbReference type="CDD" id="cd10747">
    <property type="entry name" value="DnaJ_C"/>
    <property type="match status" value="1"/>
</dbReference>
<dbReference type="GO" id="GO:0051082">
    <property type="term" value="F:unfolded protein binding"/>
    <property type="evidence" value="ECO:0007669"/>
    <property type="project" value="InterPro"/>
</dbReference>
<dbReference type="PRINTS" id="PR00625">
    <property type="entry name" value="JDOMAIN"/>
</dbReference>
<dbReference type="Pfam" id="PF00226">
    <property type="entry name" value="DnaJ"/>
    <property type="match status" value="1"/>
</dbReference>
<dbReference type="PANTHER" id="PTHR43096:SF48">
    <property type="entry name" value="CHAPERONE PROTEIN DNAJ"/>
    <property type="match status" value="1"/>
</dbReference>
<dbReference type="CDD" id="cd06257">
    <property type="entry name" value="DnaJ"/>
    <property type="match status" value="1"/>
</dbReference>
<dbReference type="Gene3D" id="2.60.260.20">
    <property type="entry name" value="Urease metallochaperone UreE, N-terminal domain"/>
    <property type="match status" value="2"/>
</dbReference>
<dbReference type="SUPFAM" id="SSF49493">
    <property type="entry name" value="HSP40/DnaJ peptide-binding domain"/>
    <property type="match status" value="2"/>
</dbReference>
<dbReference type="PROSITE" id="PS00636">
    <property type="entry name" value="DNAJ_1"/>
    <property type="match status" value="1"/>
</dbReference>
<dbReference type="Proteomes" id="UP000178089">
    <property type="component" value="Unassembled WGS sequence"/>
</dbReference>
<sequence length="313" mass="33738">MKDYYKTLGLEKNASKDDIKKAFRKMAHEHHPDKNKGNTSSEQKFKEASEAYSVLSDDNKRAQYDRFGSAGPGGTGFNSGQGGFGAQGFGGFDFSQFQQGGGFHFNQGGVEFDLGDIFGEFFGGGSGGRGRRPRKGANITVDMEVSFKDSIFGVEKEISVNNSKFSIKIPPGIESGQGLRVAGKGEDGPSTNSGQGTKGDLIVRIWVKEHPVFRKEAFNLIMDLPIRLTLALTGGSVDIEALEGKLEVKIPAGTSHGEILRVKGKGVPYETTGGIFDTGGRRGDLLIVTHVEMPKRLSKRAKDLIDELKGEGV</sequence>
<gene>
    <name evidence="4" type="ORF">A3F51_01350</name>
</gene>
<dbReference type="InterPro" id="IPR001623">
    <property type="entry name" value="DnaJ_domain"/>
</dbReference>
<dbReference type="Pfam" id="PF01556">
    <property type="entry name" value="DnaJ_C"/>
    <property type="match status" value="1"/>
</dbReference>
<evidence type="ECO:0000259" key="3">
    <source>
        <dbReference type="PROSITE" id="PS50076"/>
    </source>
</evidence>
<dbReference type="InterPro" id="IPR018253">
    <property type="entry name" value="DnaJ_domain_CS"/>
</dbReference>
<dbReference type="EMBL" id="MHRT01000005">
    <property type="protein sequence ID" value="OHA29242.1"/>
    <property type="molecule type" value="Genomic_DNA"/>
</dbReference>
<keyword evidence="1" id="KW-0143">Chaperone</keyword>
<evidence type="ECO:0000313" key="5">
    <source>
        <dbReference type="Proteomes" id="UP000178089"/>
    </source>
</evidence>
<evidence type="ECO:0000256" key="2">
    <source>
        <dbReference type="SAM" id="MobiDB-lite"/>
    </source>
</evidence>
<dbReference type="SMART" id="SM00271">
    <property type="entry name" value="DnaJ"/>
    <property type="match status" value="1"/>
</dbReference>
<feature type="region of interest" description="Disordered" evidence="2">
    <location>
        <begin position="19"/>
        <end position="52"/>
    </location>
</feature>
<dbReference type="InterPro" id="IPR002939">
    <property type="entry name" value="DnaJ_C"/>
</dbReference>
<dbReference type="PROSITE" id="PS50076">
    <property type="entry name" value="DNAJ_2"/>
    <property type="match status" value="1"/>
</dbReference>
<dbReference type="STRING" id="1802315.A3F51_01350"/>
<dbReference type="InterPro" id="IPR036869">
    <property type="entry name" value="J_dom_sf"/>
</dbReference>
<dbReference type="InterPro" id="IPR008971">
    <property type="entry name" value="HSP40/DnaJ_pept-bd"/>
</dbReference>